<dbReference type="PROSITE" id="PS51755">
    <property type="entry name" value="OMPR_PHOB"/>
    <property type="match status" value="1"/>
</dbReference>
<dbReference type="OrthoDB" id="9782895at2"/>
<evidence type="ECO:0000256" key="2">
    <source>
        <dbReference type="ARBA" id="ARBA00023125"/>
    </source>
</evidence>
<dbReference type="GO" id="GO:0000160">
    <property type="term" value="P:phosphorelay signal transduction system"/>
    <property type="evidence" value="ECO:0007669"/>
    <property type="project" value="InterPro"/>
</dbReference>
<comment type="similarity">
    <text evidence="1">Belongs to the TolB family.</text>
</comment>
<keyword evidence="4" id="KW-0812">Transmembrane</keyword>
<dbReference type="SUPFAM" id="SSF46894">
    <property type="entry name" value="C-terminal effector domain of the bipartite response regulators"/>
    <property type="match status" value="1"/>
</dbReference>
<comment type="caution">
    <text evidence="6">The sequence shown here is derived from an EMBL/GenBank/DDBJ whole genome shotgun (WGS) entry which is preliminary data.</text>
</comment>
<dbReference type="Gene3D" id="2.120.10.30">
    <property type="entry name" value="TolB, C-terminal domain"/>
    <property type="match status" value="2"/>
</dbReference>
<dbReference type="SUPFAM" id="SSF82171">
    <property type="entry name" value="DPP6 N-terminal domain-like"/>
    <property type="match status" value="1"/>
</dbReference>
<feature type="DNA-binding region" description="OmpR/PhoB-type" evidence="3">
    <location>
        <begin position="4"/>
        <end position="106"/>
    </location>
</feature>
<gene>
    <name evidence="6" type="ORF">EPA86_02045</name>
</gene>
<organism evidence="6 7">
    <name type="scientific">Litorilituus lipolyticus</name>
    <dbReference type="NCBI Taxonomy" id="2491017"/>
    <lineage>
        <taxon>Bacteria</taxon>
        <taxon>Pseudomonadati</taxon>
        <taxon>Pseudomonadota</taxon>
        <taxon>Gammaproteobacteria</taxon>
        <taxon>Alteromonadales</taxon>
        <taxon>Colwelliaceae</taxon>
        <taxon>Litorilituus</taxon>
    </lineage>
</organism>
<dbReference type="InterPro" id="IPR036388">
    <property type="entry name" value="WH-like_DNA-bd_sf"/>
</dbReference>
<dbReference type="InterPro" id="IPR011042">
    <property type="entry name" value="6-blade_b-propeller_TolB-like"/>
</dbReference>
<dbReference type="PANTHER" id="PTHR36842:SF1">
    <property type="entry name" value="PROTEIN TOLB"/>
    <property type="match status" value="1"/>
</dbReference>
<name>A0A502L3M3_9GAMM</name>
<evidence type="ECO:0000256" key="4">
    <source>
        <dbReference type="SAM" id="Phobius"/>
    </source>
</evidence>
<dbReference type="AlphaFoldDB" id="A0A502L3M3"/>
<dbReference type="GO" id="GO:0006355">
    <property type="term" value="P:regulation of DNA-templated transcription"/>
    <property type="evidence" value="ECO:0007669"/>
    <property type="project" value="InterPro"/>
</dbReference>
<dbReference type="Gene3D" id="1.10.10.10">
    <property type="entry name" value="Winged helix-like DNA-binding domain superfamily/Winged helix DNA-binding domain"/>
    <property type="match status" value="1"/>
</dbReference>
<feature type="domain" description="OmpR/PhoB-type" evidence="5">
    <location>
        <begin position="4"/>
        <end position="106"/>
    </location>
</feature>
<evidence type="ECO:0000256" key="3">
    <source>
        <dbReference type="PROSITE-ProRule" id="PRU01091"/>
    </source>
</evidence>
<dbReference type="EMBL" id="SAWY01000003">
    <property type="protein sequence ID" value="TPH18558.1"/>
    <property type="molecule type" value="Genomic_DNA"/>
</dbReference>
<dbReference type="InterPro" id="IPR011659">
    <property type="entry name" value="WD40"/>
</dbReference>
<accession>A0A502L3M3</accession>
<dbReference type="Proteomes" id="UP000315303">
    <property type="component" value="Unassembled WGS sequence"/>
</dbReference>
<dbReference type="GO" id="GO:0003677">
    <property type="term" value="F:DNA binding"/>
    <property type="evidence" value="ECO:0007669"/>
    <property type="project" value="UniProtKB-UniRule"/>
</dbReference>
<keyword evidence="4" id="KW-1133">Transmembrane helix</keyword>
<keyword evidence="2 3" id="KW-0238">DNA-binding</keyword>
<dbReference type="Pfam" id="PF07676">
    <property type="entry name" value="PD40"/>
    <property type="match status" value="3"/>
</dbReference>
<evidence type="ECO:0000259" key="5">
    <source>
        <dbReference type="PROSITE" id="PS51755"/>
    </source>
</evidence>
<sequence>MAMDKVFTLGQCLVTPAEFSIQAKGHDKKSLQPKMIEVLCYLAKHYPRVIPRDELIENIWGENSYVGDKSLTNAIWHLRKHLTQTKDNHDVEVIETIRKAGYRLLIEPQWQDESASVVSDSHNETTVISSSRVKLSTKWSLSLAVLVFTIMVMIFVIDTNKNTESHPEISQITKHPGSELFPSPSPDGRYVVYSQLSTNQPINLYMKDTWQPQLAPKQLTFDNATEGHSVWSHDGQYLYFSRKDKQARKCKYIRLKVLSHQETELADCPMKGGYYYLDISPDDKTLAVYNDEKAAEDTGIHFIDLTDESFPIKRFSCAQNCGYKDRDMAFSPDGKSMLVSRRVNRFNENIFLVNIADNSSKQLTFGEEDIVGFTWYPDGKHVVFATQRADIKHGFILNTKSLKQHKVDIAGFSYPSIAKQGNQLFFQQRQENQFIASLPLHTEVASTPFPIMRSNASHRSADYNAHTNKLAYVSNESGHFELWTARADGSERTQITQLKQTISYPKWSHNGKHIAFLSSADAGSDEKIYIYSTENQKIKQLKTPFAKHHRPSWSLDDKNVLTAIYTNEFVDIHSIHLQDNSIKRLTFDGGRFAIMATPSIMLYTKLKRGLWQKDLSKNDELKQTESKQVISGKQFSTLYAWAHHQGKVYFQKTFKDHQHLVVADLNSNTIEPLVQLPLNSISNTNKLTYVTNTDNVLFTSDSYPKANIQAISYEAILH</sequence>
<dbReference type="InterPro" id="IPR016032">
    <property type="entry name" value="Sig_transdc_resp-reg_C-effctor"/>
</dbReference>
<reference evidence="6 7" key="1">
    <citation type="submission" date="2019-01" db="EMBL/GenBank/DDBJ databases">
        <title>Litorilituus lipolytica sp. nov., isolated from intertidal sand of the Yellow Sea in China.</title>
        <authorList>
            <person name="Liu A."/>
        </authorList>
    </citation>
    <scope>NUCLEOTIDE SEQUENCE [LARGE SCALE GENOMIC DNA]</scope>
    <source>
        <strain evidence="6 7">RZ04</strain>
    </source>
</reference>
<evidence type="ECO:0000256" key="1">
    <source>
        <dbReference type="ARBA" id="ARBA00009820"/>
    </source>
</evidence>
<protein>
    <recommendedName>
        <fullName evidence="5">OmpR/PhoB-type domain-containing protein</fullName>
    </recommendedName>
</protein>
<keyword evidence="4" id="KW-0472">Membrane</keyword>
<proteinExistence type="inferred from homology"/>
<dbReference type="CDD" id="cd00383">
    <property type="entry name" value="trans_reg_C"/>
    <property type="match status" value="1"/>
</dbReference>
<feature type="transmembrane region" description="Helical" evidence="4">
    <location>
        <begin position="139"/>
        <end position="157"/>
    </location>
</feature>
<dbReference type="InterPro" id="IPR001867">
    <property type="entry name" value="OmpR/PhoB-type_DNA-bd"/>
</dbReference>
<dbReference type="Pfam" id="PF00486">
    <property type="entry name" value="Trans_reg_C"/>
    <property type="match status" value="1"/>
</dbReference>
<dbReference type="RefSeq" id="WP_140601364.1">
    <property type="nucleotide sequence ID" value="NZ_SAWY01000003.1"/>
</dbReference>
<dbReference type="SMART" id="SM00862">
    <property type="entry name" value="Trans_reg_C"/>
    <property type="match status" value="1"/>
</dbReference>
<evidence type="ECO:0000313" key="7">
    <source>
        <dbReference type="Proteomes" id="UP000315303"/>
    </source>
</evidence>
<dbReference type="PANTHER" id="PTHR36842">
    <property type="entry name" value="PROTEIN TOLB HOMOLOG"/>
    <property type="match status" value="1"/>
</dbReference>
<keyword evidence="7" id="KW-1185">Reference proteome</keyword>
<evidence type="ECO:0000313" key="6">
    <source>
        <dbReference type="EMBL" id="TPH18558.1"/>
    </source>
</evidence>